<feature type="signal peptide" evidence="1">
    <location>
        <begin position="1"/>
        <end position="19"/>
    </location>
</feature>
<evidence type="ECO:0000313" key="3">
    <source>
        <dbReference type="Proteomes" id="UP000187495"/>
    </source>
</evidence>
<dbReference type="Proteomes" id="UP000187495">
    <property type="component" value="Unassembled WGS sequence"/>
</dbReference>
<sequence>MKNLVLILSLLALPSLANAYCYGSERLYSCSDSNGNNYDVQKIGNLTYVNGYNRNTGSSWSSESQTIGNITYQNGRAANGNSWNQTIQRIGNSTYYSGMDGNDNYQSQTCDSYGCY</sequence>
<keyword evidence="3" id="KW-1185">Reference proteome</keyword>
<name>A0A1N7EDE0_9GAMM</name>
<dbReference type="AlphaFoldDB" id="A0A1N7EDE0"/>
<keyword evidence="1" id="KW-0732">Signal</keyword>
<dbReference type="EMBL" id="FTNU01000004">
    <property type="protein sequence ID" value="SIR85935.1"/>
    <property type="molecule type" value="Genomic_DNA"/>
</dbReference>
<protein>
    <recommendedName>
        <fullName evidence="4">DUF4124 domain-containing protein</fullName>
    </recommendedName>
</protein>
<proteinExistence type="predicted"/>
<evidence type="ECO:0000256" key="1">
    <source>
        <dbReference type="SAM" id="SignalP"/>
    </source>
</evidence>
<evidence type="ECO:0008006" key="4">
    <source>
        <dbReference type="Google" id="ProtNLM"/>
    </source>
</evidence>
<accession>A0A1N7EDE0</accession>
<organism evidence="2 3">
    <name type="scientific">Moraxella cuniculi DSM 21768</name>
    <dbReference type="NCBI Taxonomy" id="1122245"/>
    <lineage>
        <taxon>Bacteria</taxon>
        <taxon>Pseudomonadati</taxon>
        <taxon>Pseudomonadota</taxon>
        <taxon>Gammaproteobacteria</taxon>
        <taxon>Moraxellales</taxon>
        <taxon>Moraxellaceae</taxon>
        <taxon>Moraxella</taxon>
    </lineage>
</organism>
<gene>
    <name evidence="2" type="ORF">SAMN02745664_10460</name>
</gene>
<dbReference type="STRING" id="34061.B0189_06970"/>
<reference evidence="3" key="1">
    <citation type="submission" date="2017-01" db="EMBL/GenBank/DDBJ databases">
        <authorList>
            <person name="Varghese N."/>
            <person name="Submissions S."/>
        </authorList>
    </citation>
    <scope>NUCLEOTIDE SEQUENCE [LARGE SCALE GENOMIC DNA]</scope>
    <source>
        <strain evidence="3">DSM 21768</strain>
    </source>
</reference>
<feature type="chain" id="PRO_5012930044" description="DUF4124 domain-containing protein" evidence="1">
    <location>
        <begin position="20"/>
        <end position="116"/>
    </location>
</feature>
<dbReference type="RefSeq" id="WP_076554922.1">
    <property type="nucleotide sequence ID" value="NZ_FTNU01000004.1"/>
</dbReference>
<evidence type="ECO:0000313" key="2">
    <source>
        <dbReference type="EMBL" id="SIR85935.1"/>
    </source>
</evidence>